<reference evidence="4" key="2">
    <citation type="submission" date="2023-06" db="EMBL/GenBank/DDBJ databases">
        <authorList>
            <consortium name="Lawrence Berkeley National Laboratory"/>
            <person name="Haridas S."/>
            <person name="Hensen N."/>
            <person name="Bonometti L."/>
            <person name="Westerberg I."/>
            <person name="Brannstrom I.O."/>
            <person name="Guillou S."/>
            <person name="Cros-Aarteil S."/>
            <person name="Calhoun S."/>
            <person name="Kuo A."/>
            <person name="Mondo S."/>
            <person name="Pangilinan J."/>
            <person name="Riley R."/>
            <person name="LaButti K."/>
            <person name="Andreopoulos B."/>
            <person name="Lipzen A."/>
            <person name="Chen C."/>
            <person name="Yanf M."/>
            <person name="Daum C."/>
            <person name="Ng V."/>
            <person name="Clum A."/>
            <person name="Steindorff A."/>
            <person name="Ohm R."/>
            <person name="Martin F."/>
            <person name="Silar P."/>
            <person name="Natvig D."/>
            <person name="Lalanne C."/>
            <person name="Gautier V."/>
            <person name="Ament-velasquez S.L."/>
            <person name="Kruys A."/>
            <person name="Hutchinson M.I."/>
            <person name="Powell A.J."/>
            <person name="Barry K."/>
            <person name="Miller A.N."/>
            <person name="Grigoriev I.V."/>
            <person name="Debuchy R."/>
            <person name="Gladieux P."/>
            <person name="Thoren M.H."/>
            <person name="Johannesson H."/>
        </authorList>
    </citation>
    <scope>NUCLEOTIDE SEQUENCE</scope>
    <source>
        <strain evidence="4">CBS 232.78</strain>
    </source>
</reference>
<dbReference type="Proteomes" id="UP001285441">
    <property type="component" value="Unassembled WGS sequence"/>
</dbReference>
<proteinExistence type="predicted"/>
<dbReference type="Pfam" id="PF00172">
    <property type="entry name" value="Zn_clus"/>
    <property type="match status" value="1"/>
</dbReference>
<dbReference type="InterPro" id="IPR036864">
    <property type="entry name" value="Zn2-C6_fun-type_DNA-bd_sf"/>
</dbReference>
<dbReference type="GO" id="GO:0000981">
    <property type="term" value="F:DNA-binding transcription factor activity, RNA polymerase II-specific"/>
    <property type="evidence" value="ECO:0007669"/>
    <property type="project" value="InterPro"/>
</dbReference>
<protein>
    <recommendedName>
        <fullName evidence="3">Zn(2)-C6 fungal-type domain-containing protein</fullName>
    </recommendedName>
</protein>
<evidence type="ECO:0000313" key="5">
    <source>
        <dbReference type="Proteomes" id="UP001285441"/>
    </source>
</evidence>
<dbReference type="SUPFAM" id="SSF57701">
    <property type="entry name" value="Zn2/Cys6 DNA-binding domain"/>
    <property type="match status" value="1"/>
</dbReference>
<dbReference type="PRINTS" id="PR00755">
    <property type="entry name" value="AFLATOXINBRP"/>
</dbReference>
<dbReference type="InterPro" id="IPR001138">
    <property type="entry name" value="Zn2Cys6_DnaBD"/>
</dbReference>
<feature type="compositionally biased region" description="Basic and acidic residues" evidence="2">
    <location>
        <begin position="305"/>
        <end position="316"/>
    </location>
</feature>
<dbReference type="SMART" id="SM00066">
    <property type="entry name" value="GAL4"/>
    <property type="match status" value="1"/>
</dbReference>
<reference evidence="4" key="1">
    <citation type="journal article" date="2023" name="Mol. Phylogenet. Evol.">
        <title>Genome-scale phylogeny and comparative genomics of the fungal order Sordariales.</title>
        <authorList>
            <person name="Hensen N."/>
            <person name="Bonometti L."/>
            <person name="Westerberg I."/>
            <person name="Brannstrom I.O."/>
            <person name="Guillou S."/>
            <person name="Cros-Aarteil S."/>
            <person name="Calhoun S."/>
            <person name="Haridas S."/>
            <person name="Kuo A."/>
            <person name="Mondo S."/>
            <person name="Pangilinan J."/>
            <person name="Riley R."/>
            <person name="LaButti K."/>
            <person name="Andreopoulos B."/>
            <person name="Lipzen A."/>
            <person name="Chen C."/>
            <person name="Yan M."/>
            <person name="Daum C."/>
            <person name="Ng V."/>
            <person name="Clum A."/>
            <person name="Steindorff A."/>
            <person name="Ohm R.A."/>
            <person name="Martin F."/>
            <person name="Silar P."/>
            <person name="Natvig D.O."/>
            <person name="Lalanne C."/>
            <person name="Gautier V."/>
            <person name="Ament-Velasquez S.L."/>
            <person name="Kruys A."/>
            <person name="Hutchinson M.I."/>
            <person name="Powell A.J."/>
            <person name="Barry K."/>
            <person name="Miller A.N."/>
            <person name="Grigoriev I.V."/>
            <person name="Debuchy R."/>
            <person name="Gladieux P."/>
            <person name="Hiltunen Thoren M."/>
            <person name="Johannesson H."/>
        </authorList>
    </citation>
    <scope>NUCLEOTIDE SEQUENCE</scope>
    <source>
        <strain evidence="4">CBS 232.78</strain>
    </source>
</reference>
<evidence type="ECO:0000313" key="4">
    <source>
        <dbReference type="EMBL" id="KAK3385919.1"/>
    </source>
</evidence>
<name>A0AAE0NQY8_9PEZI</name>
<dbReference type="GO" id="GO:0008270">
    <property type="term" value="F:zinc ion binding"/>
    <property type="evidence" value="ECO:0007669"/>
    <property type="project" value="InterPro"/>
</dbReference>
<comment type="caution">
    <text evidence="4">The sequence shown here is derived from an EMBL/GenBank/DDBJ whole genome shotgun (WGS) entry which is preliminary data.</text>
</comment>
<keyword evidence="5" id="KW-1185">Reference proteome</keyword>
<dbReference type="EMBL" id="JAULSW010000004">
    <property type="protein sequence ID" value="KAK3385919.1"/>
    <property type="molecule type" value="Genomic_DNA"/>
</dbReference>
<keyword evidence="1" id="KW-0539">Nucleus</keyword>
<feature type="compositionally biased region" description="Basic and acidic residues" evidence="2">
    <location>
        <begin position="57"/>
        <end position="71"/>
    </location>
</feature>
<dbReference type="Gene3D" id="4.10.240.10">
    <property type="entry name" value="Zn(2)-C6 fungal-type DNA-binding domain"/>
    <property type="match status" value="1"/>
</dbReference>
<dbReference type="CDD" id="cd00067">
    <property type="entry name" value="GAL4"/>
    <property type="match status" value="1"/>
</dbReference>
<feature type="domain" description="Zn(2)-C6 fungal-type" evidence="3">
    <location>
        <begin position="10"/>
        <end position="40"/>
    </location>
</feature>
<dbReference type="PROSITE" id="PS00463">
    <property type="entry name" value="ZN2_CY6_FUNGAL_1"/>
    <property type="match status" value="1"/>
</dbReference>
<evidence type="ECO:0000256" key="1">
    <source>
        <dbReference type="ARBA" id="ARBA00023242"/>
    </source>
</evidence>
<feature type="region of interest" description="Disordered" evidence="2">
    <location>
        <begin position="54"/>
        <end position="75"/>
    </location>
</feature>
<organism evidence="4 5">
    <name type="scientific">Podospora didyma</name>
    <dbReference type="NCBI Taxonomy" id="330526"/>
    <lineage>
        <taxon>Eukaryota</taxon>
        <taxon>Fungi</taxon>
        <taxon>Dikarya</taxon>
        <taxon>Ascomycota</taxon>
        <taxon>Pezizomycotina</taxon>
        <taxon>Sordariomycetes</taxon>
        <taxon>Sordariomycetidae</taxon>
        <taxon>Sordariales</taxon>
        <taxon>Podosporaceae</taxon>
        <taxon>Podospora</taxon>
    </lineage>
</organism>
<gene>
    <name evidence="4" type="ORF">B0H63DRAFT_189348</name>
</gene>
<accession>A0AAE0NQY8</accession>
<evidence type="ECO:0000259" key="3">
    <source>
        <dbReference type="PROSITE" id="PS50048"/>
    </source>
</evidence>
<dbReference type="PROSITE" id="PS50048">
    <property type="entry name" value="ZN2_CY6_FUNGAL_2"/>
    <property type="match status" value="1"/>
</dbReference>
<sequence>MGSAVPETKACIRCSRSKRRCGKQQPTCERCQRGGFACSYPPRKPSSWMILNGDDDQANHHHPEGYKHEAAPSRTFAPRQIQVTPEDSLELEEIATIPSSQPPPPPPPSARPSVPLSDLWSAWFLTPDTWLVQPTPWRTHHDMCSAMRKASPALKRFCRLLQGLASDWVTKGSSGIFHARLYKFRFPRCMQDAHTAISSYLGKTPHTEPIVLRIIGDRITQLVEDESGRREEEDMDAFEHMARVHALIVFSIIGLYDGDIRLRYLAETQSLPLLTVWNRQMLDAAQLAASNGQLLMGSLIDNTHHGSGEQRHENDTRAAPQATPSSMAALGQVEEVLWHAWILAESVRRCWFIAASVGTLYRMLQKGEAQCRGDLKITSLRGVWDAPTAWAWMKMCEQDIGFMPVLEMHRLIDEKRPEEVDEFAMFLLEAAFGSERVEAWGVSVD</sequence>
<evidence type="ECO:0000256" key="2">
    <source>
        <dbReference type="SAM" id="MobiDB-lite"/>
    </source>
</evidence>
<dbReference type="AlphaFoldDB" id="A0AAE0NQY8"/>
<feature type="region of interest" description="Disordered" evidence="2">
    <location>
        <begin position="305"/>
        <end position="324"/>
    </location>
</feature>